<evidence type="ECO:0000313" key="5">
    <source>
        <dbReference type="EMBL" id="RYU93589.1"/>
    </source>
</evidence>
<dbReference type="InterPro" id="IPR015943">
    <property type="entry name" value="WD40/YVTN_repeat-like_dom_sf"/>
</dbReference>
<evidence type="ECO:0000259" key="4">
    <source>
        <dbReference type="Pfam" id="PF14870"/>
    </source>
</evidence>
<feature type="domain" description="Photosynthesis system II assembly factor Ycf48/Hcf136-like" evidence="4">
    <location>
        <begin position="600"/>
        <end position="693"/>
    </location>
</feature>
<evidence type="ECO:0000256" key="2">
    <source>
        <dbReference type="ARBA" id="ARBA00023276"/>
    </source>
</evidence>
<organism evidence="5 6">
    <name type="scientific">Emticicia agri</name>
    <dbReference type="NCBI Taxonomy" id="2492393"/>
    <lineage>
        <taxon>Bacteria</taxon>
        <taxon>Pseudomonadati</taxon>
        <taxon>Bacteroidota</taxon>
        <taxon>Cytophagia</taxon>
        <taxon>Cytophagales</taxon>
        <taxon>Leadbetterellaceae</taxon>
        <taxon>Emticicia</taxon>
    </lineage>
</organism>
<feature type="domain" description="Photosynthesis system II assembly factor Ycf48/Hcf136-like" evidence="4">
    <location>
        <begin position="696"/>
        <end position="771"/>
    </location>
</feature>
<dbReference type="SUPFAM" id="SSF110296">
    <property type="entry name" value="Oligoxyloglucan reducing end-specific cellobiohydrolase"/>
    <property type="match status" value="5"/>
</dbReference>
<feature type="domain" description="Photosynthesis system II assembly factor Ycf48/Hcf136-like" evidence="4">
    <location>
        <begin position="986"/>
        <end position="1062"/>
    </location>
</feature>
<keyword evidence="2" id="KW-0604">Photosystem II</keyword>
<dbReference type="Pfam" id="PF14870">
    <property type="entry name" value="PSII_BNR"/>
    <property type="match status" value="6"/>
</dbReference>
<dbReference type="Proteomes" id="UP000293162">
    <property type="component" value="Unassembled WGS sequence"/>
</dbReference>
<name>A0A4Q5LVK8_9BACT</name>
<dbReference type="GO" id="GO:0009523">
    <property type="term" value="C:photosystem II"/>
    <property type="evidence" value="ECO:0007669"/>
    <property type="project" value="UniProtKB-KW"/>
</dbReference>
<dbReference type="Gene3D" id="2.130.10.10">
    <property type="entry name" value="YVTN repeat-like/Quinoprotein amine dehydrogenase"/>
    <property type="match status" value="6"/>
</dbReference>
<dbReference type="EMBL" id="SEWF01000041">
    <property type="protein sequence ID" value="RYU93589.1"/>
    <property type="molecule type" value="Genomic_DNA"/>
</dbReference>
<evidence type="ECO:0000256" key="3">
    <source>
        <dbReference type="SAM" id="SignalP"/>
    </source>
</evidence>
<dbReference type="GO" id="GO:0015979">
    <property type="term" value="P:photosynthesis"/>
    <property type="evidence" value="ECO:0007669"/>
    <property type="project" value="UniProtKB-KW"/>
</dbReference>
<keyword evidence="1" id="KW-0602">Photosynthesis</keyword>
<feature type="signal peptide" evidence="3">
    <location>
        <begin position="1"/>
        <end position="21"/>
    </location>
</feature>
<evidence type="ECO:0000256" key="1">
    <source>
        <dbReference type="ARBA" id="ARBA00022531"/>
    </source>
</evidence>
<sequence>MKRFFSLITVFFVFVQSALLAQTSPPVITGSSTNFCPLISTTPVTLTATGCAGSIRWSIGTTGSVITVSVGGTYAASCITNNGTSTSLPYHIESGSSGVLSQVGNSCANSSVVLQTSLPLNTYPEYSRDGNFLPHINSYTYKALDAGNYTFTAVQKDITISGNQATNSTLKINDVFFINANKGWAVGRGTFILSTTNGGQTWNKTSIGLDVELKDVFFVNELTGWAAGYGSKLYKTTDGGASWALQTVNEIFSYDIINAVFFTDINNGFVAVSNRWYYRTTNGGASWTLAGGGGNTEMVDLFFANQYNGWVLTDGSIRRTTDGGWSWESIFIQNLIALHTSDIFFINAYEGWIVGDNGYITHTTDGGQTWQPQQSNTNLKLNRIVFTNAKEGWIVGEKGLLLYTNDGGNFWIRKNLGSDKNFTGLFFTDAKTGWVSGEEGVIKKITANLIRYCPSNAIVLKPSPAAPQVSKAACNATQVVLTATGCTGVVSWSNGATGSAVTVNSSGTYTAACVVNGCRSIDSKPETVNIGPSGTLIADNGNTCLNASPRLSMTGLGSNYGFEWRKDGVPFDNGNRTDFNPTATGTYEVVPYLKGEKFWEWQAPDVPNFAVFATSMSAPNKAWAVGEKGYIMYSEDGGTNWKYILIDATLSFDDIQFVNEQTGFVVGSKDHDHYIIKTTDGGKHWQKIFLNNSINSLLKIFFLDENTGWAVGTSRTIMKTTNGGLNWFAQSHDPYSQEHLLSVFFVNSNHGWATGSLGVILNTTDGGNSWHNQTSPDVFSGFFDVVFLNQQKGIIVGEDGAIVRTNDGGNTWKLDSAARSNFRQDYNRIVFINETTGWIFGTGCVLNTIDGGTTWGISRVAMNSSYKLGGDFYDAQHGMMGGSGGTIIVTHNGGHSWNAIYPPVVEAYKEVYFSDAYNGRVLGDVNIGTTNNGGRTWTFTQPVPLINDLLIDIHYLNNKVWLITSKKIYYSSDGGLNWTEQYTQPNSKTFSSVFFKDQNNGWVTGSRELLLKTTNGGTTWAVVPLPTDNVVLTDIHFMQNKGWLIGEQGRMYYSDDSGATWTLQENMTESYMADVFFLNANVGWIGTGNELFRTTNDGVSWQRISYYSFPFSKIHFATPAKGWALLGGKLATSYDGGISWAIEAQSPGFNASIFALNEEAVMIVGGGYNGIQKFYNAPTFYCPTNSIVMSNPNPPTLSSFTTVLCANKTLTLTASNCSGTVTWSNGQTGSVITVNAAGTYRATCTTNSCASNASNAIQITQSANCYAITIAPGNVYACPNKPITLTANGCPGNNVVWSNNMSGNTIQVSLATATTIEAFCRNGGSQTVSISVAVDDLNLTTNLQGGEHFYQVNKSIQSSSRINTNGTSPAKVDYVSGKSILLKPGFEASQQNLFKAEIRTCQN</sequence>
<dbReference type="PANTHER" id="PTHR47199:SF2">
    <property type="entry name" value="PHOTOSYSTEM II STABILITY_ASSEMBLY FACTOR HCF136, CHLOROPLASTIC"/>
    <property type="match status" value="1"/>
</dbReference>
<dbReference type="NCBIfam" id="NF045639">
    <property type="entry name" value="GCX_COOH"/>
    <property type="match status" value="1"/>
</dbReference>
<reference evidence="5 6" key="1">
    <citation type="submission" date="2019-02" db="EMBL/GenBank/DDBJ databases">
        <title>Bacterial novel species Emticicia sp. 17J42-9 isolated from soil.</title>
        <authorList>
            <person name="Jung H.-Y."/>
        </authorList>
    </citation>
    <scope>NUCLEOTIDE SEQUENCE [LARGE SCALE GENOMIC DNA]</scope>
    <source>
        <strain evidence="5 6">17J42-9</strain>
    </source>
</reference>
<evidence type="ECO:0000313" key="6">
    <source>
        <dbReference type="Proteomes" id="UP000293162"/>
    </source>
</evidence>
<dbReference type="InterPro" id="IPR055015">
    <property type="entry name" value="GCX_COOH"/>
</dbReference>
<dbReference type="InterPro" id="IPR028203">
    <property type="entry name" value="PSII_CF48-like_dom"/>
</dbReference>
<dbReference type="RefSeq" id="WP_130023283.1">
    <property type="nucleotide sequence ID" value="NZ_SEWF01000041.1"/>
</dbReference>
<dbReference type="PANTHER" id="PTHR47199">
    <property type="entry name" value="PHOTOSYSTEM II STABILITY/ASSEMBLY FACTOR HCF136, CHLOROPLASTIC"/>
    <property type="match status" value="1"/>
</dbReference>
<gene>
    <name evidence="5" type="ORF">EWM59_21315</name>
</gene>
<feature type="domain" description="Photosynthesis system II assembly factor Ycf48/Hcf136-like" evidence="4">
    <location>
        <begin position="781"/>
        <end position="900"/>
    </location>
</feature>
<feature type="domain" description="Photosynthesis system II assembly factor Ycf48/Hcf136-like" evidence="4">
    <location>
        <begin position="171"/>
        <end position="244"/>
    </location>
</feature>
<feature type="domain" description="Photosynthesis system II assembly factor Ycf48/Hcf136-like" evidence="4">
    <location>
        <begin position="340"/>
        <end position="416"/>
    </location>
</feature>
<comment type="caution">
    <text evidence="5">The sequence shown here is derived from an EMBL/GenBank/DDBJ whole genome shotgun (WGS) entry which is preliminary data.</text>
</comment>
<keyword evidence="6" id="KW-1185">Reference proteome</keyword>
<proteinExistence type="predicted"/>
<feature type="chain" id="PRO_5020303658" description="Photosynthesis system II assembly factor Ycf48/Hcf136-like domain-containing protein" evidence="3">
    <location>
        <begin position="22"/>
        <end position="1403"/>
    </location>
</feature>
<accession>A0A4Q5LVK8</accession>
<protein>
    <recommendedName>
        <fullName evidence="4">Photosynthesis system II assembly factor Ycf48/Hcf136-like domain-containing protein</fullName>
    </recommendedName>
</protein>
<dbReference type="OrthoDB" id="9757809at2"/>
<keyword evidence="3" id="KW-0732">Signal</keyword>